<evidence type="ECO:0000256" key="3">
    <source>
        <dbReference type="ARBA" id="ARBA00022679"/>
    </source>
</evidence>
<dbReference type="InterPro" id="IPR005331">
    <property type="entry name" value="Sulfotransferase"/>
</dbReference>
<evidence type="ECO:0000313" key="12">
    <source>
        <dbReference type="Proteomes" id="UP001174909"/>
    </source>
</evidence>
<keyword evidence="4" id="KW-0812">Transmembrane</keyword>
<name>A0AA35TCE4_GEOBA</name>
<comment type="similarity">
    <text evidence="2 8">Belongs to the sulfotransferase 6 family.</text>
</comment>
<feature type="signal peptide" evidence="10">
    <location>
        <begin position="1"/>
        <end position="22"/>
    </location>
</feature>
<evidence type="ECO:0000256" key="8">
    <source>
        <dbReference type="RuleBase" id="RU364122"/>
    </source>
</evidence>
<dbReference type="Proteomes" id="UP001174909">
    <property type="component" value="Unassembled WGS sequence"/>
</dbReference>
<evidence type="ECO:0000256" key="1">
    <source>
        <dbReference type="ARBA" id="ARBA00004167"/>
    </source>
</evidence>
<evidence type="ECO:0000256" key="4">
    <source>
        <dbReference type="ARBA" id="ARBA00022692"/>
    </source>
</evidence>
<dbReference type="GO" id="GO:0017095">
    <property type="term" value="F:heparan sulfate 6-sulfotransferase activity"/>
    <property type="evidence" value="ECO:0007669"/>
    <property type="project" value="TreeGrafter"/>
</dbReference>
<proteinExistence type="inferred from homology"/>
<dbReference type="EMBL" id="CASHTH010003389">
    <property type="protein sequence ID" value="CAI8044361.1"/>
    <property type="molecule type" value="Genomic_DNA"/>
</dbReference>
<evidence type="ECO:0000256" key="10">
    <source>
        <dbReference type="SAM" id="SignalP"/>
    </source>
</evidence>
<keyword evidence="10" id="KW-0732">Signal</keyword>
<comment type="subcellular location">
    <subcellularLocation>
        <location evidence="1">Membrane</location>
        <topology evidence="1">Single-pass membrane protein</topology>
    </subcellularLocation>
    <subcellularLocation>
        <location evidence="8">Membrane</location>
        <topology evidence="8">Single-pass type II membrane protein</topology>
    </subcellularLocation>
</comment>
<keyword evidence="8" id="KW-0735">Signal-anchor</keyword>
<dbReference type="AlphaFoldDB" id="A0AA35TCE4"/>
<protein>
    <recommendedName>
        <fullName evidence="8">Heparan-sulfate 6-O-sulfotransferase</fullName>
        <ecNumber evidence="8">2.8.2.-</ecNumber>
    </recommendedName>
</protein>
<evidence type="ECO:0000256" key="2">
    <source>
        <dbReference type="ARBA" id="ARBA00010109"/>
    </source>
</evidence>
<feature type="region of interest" description="Disordered" evidence="9">
    <location>
        <begin position="118"/>
        <end position="137"/>
    </location>
</feature>
<evidence type="ECO:0000256" key="6">
    <source>
        <dbReference type="ARBA" id="ARBA00023136"/>
    </source>
</evidence>
<dbReference type="GO" id="GO:0016020">
    <property type="term" value="C:membrane"/>
    <property type="evidence" value="ECO:0007669"/>
    <property type="project" value="UniProtKB-SubCell"/>
</dbReference>
<dbReference type="Pfam" id="PF03567">
    <property type="entry name" value="Sulfotransfer_2"/>
    <property type="match status" value="1"/>
</dbReference>
<dbReference type="EC" id="2.8.2.-" evidence="8"/>
<feature type="chain" id="PRO_5041231668" description="Heparan-sulfate 6-O-sulfotransferase" evidence="10">
    <location>
        <begin position="23"/>
        <end position="415"/>
    </location>
</feature>
<accession>A0AA35TCE4</accession>
<comment type="caution">
    <text evidence="11">The sequence shown here is derived from an EMBL/GenBank/DDBJ whole genome shotgun (WGS) entry which is preliminary data.</text>
</comment>
<keyword evidence="7" id="KW-0325">Glycoprotein</keyword>
<evidence type="ECO:0000256" key="5">
    <source>
        <dbReference type="ARBA" id="ARBA00022989"/>
    </source>
</evidence>
<keyword evidence="5" id="KW-1133">Transmembrane helix</keyword>
<dbReference type="PANTHER" id="PTHR12812:SF0">
    <property type="entry name" value="HEPARAN-SULFATE 6-O-SULFOTRANSFERASE"/>
    <property type="match status" value="1"/>
</dbReference>
<dbReference type="InterPro" id="IPR027417">
    <property type="entry name" value="P-loop_NTPase"/>
</dbReference>
<keyword evidence="12" id="KW-1185">Reference proteome</keyword>
<sequence length="415" mass="47138">MKAKQLVVVLAVFLAAVCLLLGGTLRHPQQGFQGLDARRLATQTFSHRSLAVSGARTHSQIKPTPLPNVSFDPGGRDSLVFIHIQKTGGSDFLRHLVTVERDHHPLCLPESAASSTPIKRKKERSLCPRPGTAESATRPRDWWPWLISEKTLGWYCGLHPFYSEYKSCIALENSLPERNRKFDPTANFHYSTMLRHPVVRYISEYLHIQRGATFSYRHICNGKKVRNSEMPPCYPGYYDRETWHNVTLSAFLSCESNWANNRQTFSVADLETVHCFNQKALPRGEREQRLLESAKQNLMRFSFFGITEYQAESAALFEKTFGLKFGQGLEQKPVGSLNSAPMLNSVWNTESAYSRIAAANHLDMQLYNFALELFAARLLAIGIEIDLDSITKEVQLLPSDGDAFKRKRFQKQLRG</sequence>
<dbReference type="PANTHER" id="PTHR12812">
    <property type="entry name" value="HEPARAN SULFATE 6-O-SULFOTRANSFERASE 3"/>
    <property type="match status" value="1"/>
</dbReference>
<keyword evidence="6 8" id="KW-0472">Membrane</keyword>
<evidence type="ECO:0000256" key="7">
    <source>
        <dbReference type="ARBA" id="ARBA00023180"/>
    </source>
</evidence>
<organism evidence="11 12">
    <name type="scientific">Geodia barretti</name>
    <name type="common">Barrett's horny sponge</name>
    <dbReference type="NCBI Taxonomy" id="519541"/>
    <lineage>
        <taxon>Eukaryota</taxon>
        <taxon>Metazoa</taxon>
        <taxon>Porifera</taxon>
        <taxon>Demospongiae</taxon>
        <taxon>Heteroscleromorpha</taxon>
        <taxon>Tetractinellida</taxon>
        <taxon>Astrophorina</taxon>
        <taxon>Geodiidae</taxon>
        <taxon>Geodia</taxon>
    </lineage>
</organism>
<keyword evidence="3 8" id="KW-0808">Transferase</keyword>
<reference evidence="11" key="1">
    <citation type="submission" date="2023-03" db="EMBL/GenBank/DDBJ databases">
        <authorList>
            <person name="Steffen K."/>
            <person name="Cardenas P."/>
        </authorList>
    </citation>
    <scope>NUCLEOTIDE SEQUENCE</scope>
</reference>
<dbReference type="Gene3D" id="3.40.50.300">
    <property type="entry name" value="P-loop containing nucleotide triphosphate hydrolases"/>
    <property type="match status" value="1"/>
</dbReference>
<dbReference type="InterPro" id="IPR010635">
    <property type="entry name" value="Heparan_SO4-6-sulfoTrfase"/>
</dbReference>
<comment type="catalytic activity">
    <reaction evidence="8">
        <text>alpha-D-glucosaminyl-[heparan sulfate](n) + 3'-phosphoadenylyl sulfate = 6-sulfo-alpha-D-glucosaminyl-[heparan sulfate](n) + adenosine 3',5'-bisphosphate + H(+)</text>
        <dbReference type="Rhea" id="RHEA:56604"/>
        <dbReference type="Rhea" id="RHEA-COMP:9830"/>
        <dbReference type="Rhea" id="RHEA-COMP:14621"/>
        <dbReference type="ChEBI" id="CHEBI:15378"/>
        <dbReference type="ChEBI" id="CHEBI:58339"/>
        <dbReference type="ChEBI" id="CHEBI:58343"/>
        <dbReference type="ChEBI" id="CHEBI:58388"/>
        <dbReference type="ChEBI" id="CHEBI:140604"/>
    </reaction>
</comment>
<evidence type="ECO:0000256" key="9">
    <source>
        <dbReference type="SAM" id="MobiDB-lite"/>
    </source>
</evidence>
<evidence type="ECO:0000313" key="11">
    <source>
        <dbReference type="EMBL" id="CAI8044361.1"/>
    </source>
</evidence>
<comment type="function">
    <text evidence="8">6-O-sulfation enzyme which catalyzes the transfer of sulfate from 3'-phosphoadenosine 5'-phosphosulfate (PAPS) to position 6 of the N-sulfoglucosamine residue (GlcNS) of heparan sulfate.</text>
</comment>
<gene>
    <name evidence="11" type="ORF">GBAR_LOCUS24610</name>
</gene>